<dbReference type="PANTHER" id="PTHR35789:SF1">
    <property type="entry name" value="SPORE GERMINATION PROTEIN B3"/>
    <property type="match status" value="1"/>
</dbReference>
<sequence length="403" mass="45857">MIGHTLRIIGSITLCLVLAGCWSSSEIQSVMYVKAIGLDYKGGNFHIYVQTFDFSSVAKTDSSGKANESPGIWVGHGKGKTMNLAINNLYQTAQMHMAWGHVTAMVLSESLLNSNYVEGVLDMINRYPEARYTTWVFGTRMPIDKLFTVTSIFNMSPLESILHNPLPSFREDSLLRPLQTMTFMADLHARSSRAYLPSISYNDKSWNQNENSHDLLFLEGVFFERNDSTPGYVNKNRLFGFSLMDSNMRKAPLMIEQNGVPIGVISIGLPKIKIKPIVRGNEVHFKIKASYYGSLYEYLEPMSYEEMAKLTADTAKKYIMNTYIEALKKNIDVYNLENRLYRKHPKLWRKLSNNGSVLILNENSIESLDVKVRIIYNGKYKRVPGEKSKGTHSSTNRYSIQMN</sequence>
<dbReference type="Proteomes" id="UP000246635">
    <property type="component" value="Unassembled WGS sequence"/>
</dbReference>
<dbReference type="InterPro" id="IPR057336">
    <property type="entry name" value="GerAC_N"/>
</dbReference>
<dbReference type="Gene3D" id="3.30.300.210">
    <property type="entry name" value="Nutrient germinant receptor protein C, domain 3"/>
    <property type="match status" value="1"/>
</dbReference>
<evidence type="ECO:0000256" key="4">
    <source>
        <dbReference type="ARBA" id="ARBA00022729"/>
    </source>
</evidence>
<evidence type="ECO:0000313" key="10">
    <source>
        <dbReference type="EMBL" id="PWW01259.1"/>
    </source>
</evidence>
<dbReference type="GO" id="GO:0009847">
    <property type="term" value="P:spore germination"/>
    <property type="evidence" value="ECO:0007669"/>
    <property type="project" value="InterPro"/>
</dbReference>
<dbReference type="RefSeq" id="WP_110044740.1">
    <property type="nucleotide sequence ID" value="NZ_CP054613.1"/>
</dbReference>
<evidence type="ECO:0000256" key="3">
    <source>
        <dbReference type="ARBA" id="ARBA00022544"/>
    </source>
</evidence>
<evidence type="ECO:0000259" key="8">
    <source>
        <dbReference type="Pfam" id="PF05504"/>
    </source>
</evidence>
<name>A0A2V2YSX7_9BACL</name>
<protein>
    <submittedName>
        <fullName evidence="10">Ger(X)C family germination protein</fullName>
    </submittedName>
</protein>
<comment type="subcellular location">
    <subcellularLocation>
        <location evidence="1">Membrane</location>
        <topology evidence="1">Lipid-anchor</topology>
    </subcellularLocation>
</comment>
<gene>
    <name evidence="10" type="ORF">DFQ01_110150</name>
</gene>
<dbReference type="Pfam" id="PF25198">
    <property type="entry name" value="Spore_GerAC_N"/>
    <property type="match status" value="1"/>
</dbReference>
<evidence type="ECO:0000256" key="5">
    <source>
        <dbReference type="ARBA" id="ARBA00023136"/>
    </source>
</evidence>
<dbReference type="AlphaFoldDB" id="A0A2V2YSX7"/>
<evidence type="ECO:0000256" key="7">
    <source>
        <dbReference type="ARBA" id="ARBA00023288"/>
    </source>
</evidence>
<dbReference type="OrthoDB" id="2380468at2"/>
<dbReference type="PROSITE" id="PS51257">
    <property type="entry name" value="PROKAR_LIPOPROTEIN"/>
    <property type="match status" value="1"/>
</dbReference>
<evidence type="ECO:0000259" key="9">
    <source>
        <dbReference type="Pfam" id="PF25198"/>
    </source>
</evidence>
<evidence type="ECO:0000256" key="6">
    <source>
        <dbReference type="ARBA" id="ARBA00023139"/>
    </source>
</evidence>
<comment type="caution">
    <text evidence="10">The sequence shown here is derived from an EMBL/GenBank/DDBJ whole genome shotgun (WGS) entry which is preliminary data.</text>
</comment>
<dbReference type="InterPro" id="IPR038501">
    <property type="entry name" value="Spore_GerAC_C_sf"/>
</dbReference>
<keyword evidence="7" id="KW-0449">Lipoprotein</keyword>
<reference evidence="10 11" key="1">
    <citation type="submission" date="2018-05" db="EMBL/GenBank/DDBJ databases">
        <title>Genomic Encyclopedia of Type Strains, Phase III (KMG-III): the genomes of soil and plant-associated and newly described type strains.</title>
        <authorList>
            <person name="Whitman W."/>
        </authorList>
    </citation>
    <scope>NUCLEOTIDE SEQUENCE [LARGE SCALE GENOMIC DNA]</scope>
    <source>
        <strain evidence="10 11">CECT 5696</strain>
    </source>
</reference>
<comment type="similarity">
    <text evidence="2">Belongs to the GerABKC lipoprotein family.</text>
</comment>
<evidence type="ECO:0000313" key="11">
    <source>
        <dbReference type="Proteomes" id="UP000246635"/>
    </source>
</evidence>
<keyword evidence="6" id="KW-0564">Palmitate</keyword>
<keyword evidence="5" id="KW-0472">Membrane</keyword>
<dbReference type="EMBL" id="QGTQ01000010">
    <property type="protein sequence ID" value="PWW01259.1"/>
    <property type="molecule type" value="Genomic_DNA"/>
</dbReference>
<dbReference type="NCBIfam" id="TIGR02887">
    <property type="entry name" value="spore_ger_x_C"/>
    <property type="match status" value="1"/>
</dbReference>
<feature type="domain" description="Spore germination GerAC-like C-terminal" evidence="8">
    <location>
        <begin position="222"/>
        <end position="354"/>
    </location>
</feature>
<evidence type="ECO:0000256" key="2">
    <source>
        <dbReference type="ARBA" id="ARBA00007886"/>
    </source>
</evidence>
<dbReference type="PANTHER" id="PTHR35789">
    <property type="entry name" value="SPORE GERMINATION PROTEIN B3"/>
    <property type="match status" value="1"/>
</dbReference>
<feature type="domain" description="Spore germination protein N-terminal" evidence="9">
    <location>
        <begin position="24"/>
        <end position="200"/>
    </location>
</feature>
<dbReference type="InterPro" id="IPR046953">
    <property type="entry name" value="Spore_GerAC-like_C"/>
</dbReference>
<keyword evidence="11" id="KW-1185">Reference proteome</keyword>
<accession>A0A2V2YSX7</accession>
<dbReference type="GO" id="GO:0016020">
    <property type="term" value="C:membrane"/>
    <property type="evidence" value="ECO:0007669"/>
    <property type="project" value="UniProtKB-SubCell"/>
</dbReference>
<keyword evidence="3" id="KW-0309">Germination</keyword>
<organism evidence="10 11">
    <name type="scientific">Paenibacillus cellulosilyticus</name>
    <dbReference type="NCBI Taxonomy" id="375489"/>
    <lineage>
        <taxon>Bacteria</taxon>
        <taxon>Bacillati</taxon>
        <taxon>Bacillota</taxon>
        <taxon>Bacilli</taxon>
        <taxon>Bacillales</taxon>
        <taxon>Paenibacillaceae</taxon>
        <taxon>Paenibacillus</taxon>
    </lineage>
</organism>
<dbReference type="Pfam" id="PF05504">
    <property type="entry name" value="Spore_GerAC"/>
    <property type="match status" value="1"/>
</dbReference>
<keyword evidence="4" id="KW-0732">Signal</keyword>
<proteinExistence type="inferred from homology"/>
<evidence type="ECO:0000256" key="1">
    <source>
        <dbReference type="ARBA" id="ARBA00004635"/>
    </source>
</evidence>
<dbReference type="InterPro" id="IPR008844">
    <property type="entry name" value="Spore_GerAC-like"/>
</dbReference>